<accession>A0A5M6CV66</accession>
<dbReference type="InterPro" id="IPR051539">
    <property type="entry name" value="T4SS-coupling_protein"/>
</dbReference>
<dbReference type="EMBL" id="VWSF01000035">
    <property type="protein sequence ID" value="KAA5539148.1"/>
    <property type="molecule type" value="Genomic_DNA"/>
</dbReference>
<comment type="caution">
    <text evidence="9">The sequence shown here is derived from an EMBL/GenBank/DDBJ whole genome shotgun (WGS) entry which is preliminary data.</text>
</comment>
<dbReference type="Gene3D" id="3.40.50.300">
    <property type="entry name" value="P-loop containing nucleotide triphosphate hydrolases"/>
    <property type="match status" value="1"/>
</dbReference>
<dbReference type="Pfam" id="PF02534">
    <property type="entry name" value="T4SS-DNA_transf"/>
    <property type="match status" value="1"/>
</dbReference>
<keyword evidence="3" id="KW-1003">Cell membrane</keyword>
<dbReference type="AlphaFoldDB" id="A0A5M6CV66"/>
<keyword evidence="10" id="KW-1185">Reference proteome</keyword>
<evidence type="ECO:0000256" key="3">
    <source>
        <dbReference type="ARBA" id="ARBA00022475"/>
    </source>
</evidence>
<feature type="transmembrane region" description="Helical" evidence="7">
    <location>
        <begin position="88"/>
        <end position="107"/>
    </location>
</feature>
<dbReference type="SUPFAM" id="SSF52540">
    <property type="entry name" value="P-loop containing nucleoside triphosphate hydrolases"/>
    <property type="match status" value="1"/>
</dbReference>
<feature type="transmembrane region" description="Helical" evidence="7">
    <location>
        <begin position="119"/>
        <end position="140"/>
    </location>
</feature>
<dbReference type="Pfam" id="PF14293">
    <property type="entry name" value="YWFCY"/>
    <property type="match status" value="1"/>
</dbReference>
<evidence type="ECO:0000256" key="4">
    <source>
        <dbReference type="ARBA" id="ARBA00022692"/>
    </source>
</evidence>
<evidence type="ECO:0000256" key="2">
    <source>
        <dbReference type="ARBA" id="ARBA00008806"/>
    </source>
</evidence>
<keyword evidence="9" id="KW-0238">DNA-binding</keyword>
<evidence type="ECO:0000313" key="9">
    <source>
        <dbReference type="EMBL" id="KAA5539148.1"/>
    </source>
</evidence>
<evidence type="ECO:0000256" key="6">
    <source>
        <dbReference type="ARBA" id="ARBA00023136"/>
    </source>
</evidence>
<proteinExistence type="inferred from homology"/>
<keyword evidence="6 7" id="KW-0472">Membrane</keyword>
<feature type="transmembrane region" description="Helical" evidence="7">
    <location>
        <begin position="12"/>
        <end position="36"/>
    </location>
</feature>
<keyword evidence="4 7" id="KW-0812">Transmembrane</keyword>
<organism evidence="9 10">
    <name type="scientific">Adhaeribacter rhizoryzae</name>
    <dbReference type="NCBI Taxonomy" id="2607907"/>
    <lineage>
        <taxon>Bacteria</taxon>
        <taxon>Pseudomonadati</taxon>
        <taxon>Bacteroidota</taxon>
        <taxon>Cytophagia</taxon>
        <taxon>Cytophagales</taxon>
        <taxon>Hymenobacteraceae</taxon>
        <taxon>Adhaeribacter</taxon>
    </lineage>
</organism>
<dbReference type="InterPro" id="IPR025988">
    <property type="entry name" value="YWFCY_dom"/>
</dbReference>
<dbReference type="InterPro" id="IPR003688">
    <property type="entry name" value="TraG/VirD4"/>
</dbReference>
<protein>
    <submittedName>
        <fullName evidence="9">Type IV secretion system DNA-binding domain-containing protein</fullName>
    </submittedName>
</protein>
<evidence type="ECO:0000256" key="1">
    <source>
        <dbReference type="ARBA" id="ARBA00004651"/>
    </source>
</evidence>
<dbReference type="PANTHER" id="PTHR37937:SF1">
    <property type="entry name" value="CONJUGATIVE TRANSFER: DNA TRANSPORT"/>
    <property type="match status" value="1"/>
</dbReference>
<dbReference type="RefSeq" id="WP_150093284.1">
    <property type="nucleotide sequence ID" value="NZ_VWSF01000035.1"/>
</dbReference>
<dbReference type="GO" id="GO:0005886">
    <property type="term" value="C:plasma membrane"/>
    <property type="evidence" value="ECO:0007669"/>
    <property type="project" value="UniProtKB-SubCell"/>
</dbReference>
<sequence length="664" mass="75300">MEESSELKKLHSFLQGFVYFVLFLEFLIFLFAEAGFTASIQPVLSKLQRIGIYQDIYYAKAFTFLLILMVAIGTKARKNLNFNPVKHIFLPLLMGLVFFFGSVYFYFHQTTKILAFEVTWYDAAYMVLSLVGAVMINMALDNISKHIQSGLMKDRFNIENESFAQSQQLMETPFSINIPMLYYHQRKINKGYLNIVNPFRATLLIGTPGSGKSYSIVNPFIKQMLAKGFAMAIYDFKFPDLGKMAYYHYLLNKKKGPLKDFKFHVINFNSVAHSRRFNPLKPKYLPTLADATETAEALLQSLMKSDKESGVAQFFTQSAVNFLASCIFFLSRHQGGKYSTFPHVLAFINLGYDEIFEMLFSEPQLISLLSPFRSAYQHKAFDQLEGQIGTLKINVGRLATRETFWVLSGDDFELKITDPNNPAVVVIANDPATQSINNACNALILNRMTKLINSKGNLPCGLIIDESPTLYVHKVENLIATARSNKIAVLLGLQELPQLKQQYGQETADSICSVAANVISGSVRNKDTLDWLEKLFGKVRQQREGISIDRSSTSMSMNEEMGDLIPASKIATLAAGEVVAQVAFDNTKYDGQHVNSTYNCKIDLDVKFISQEEELYVNMPIFYNFGDDGERNYILDQNFARINREIESLKDHFYTHELNHNRSG</sequence>
<gene>
    <name evidence="9" type="ORF">F0145_25095</name>
</gene>
<reference evidence="9 10" key="1">
    <citation type="submission" date="2019-09" db="EMBL/GenBank/DDBJ databases">
        <title>Genome sequence and assembly of Adhaeribacter sp.</title>
        <authorList>
            <person name="Chhetri G."/>
        </authorList>
    </citation>
    <scope>NUCLEOTIDE SEQUENCE [LARGE SCALE GENOMIC DNA]</scope>
    <source>
        <strain evidence="9 10">DK36</strain>
    </source>
</reference>
<dbReference type="CDD" id="cd01127">
    <property type="entry name" value="TrwB_TraG_TraD_VirD4"/>
    <property type="match status" value="1"/>
</dbReference>
<comment type="similarity">
    <text evidence="2">Belongs to the VirD4/TraG family.</text>
</comment>
<dbReference type="GO" id="GO:0003677">
    <property type="term" value="F:DNA binding"/>
    <property type="evidence" value="ECO:0007669"/>
    <property type="project" value="UniProtKB-KW"/>
</dbReference>
<feature type="transmembrane region" description="Helical" evidence="7">
    <location>
        <begin position="56"/>
        <end position="76"/>
    </location>
</feature>
<dbReference type="Proteomes" id="UP000323426">
    <property type="component" value="Unassembled WGS sequence"/>
</dbReference>
<dbReference type="PANTHER" id="PTHR37937">
    <property type="entry name" value="CONJUGATIVE TRANSFER: DNA TRANSPORT"/>
    <property type="match status" value="1"/>
</dbReference>
<name>A0A5M6CV66_9BACT</name>
<comment type="subcellular location">
    <subcellularLocation>
        <location evidence="1">Cell membrane</location>
        <topology evidence="1">Multi-pass membrane protein</topology>
    </subcellularLocation>
</comment>
<feature type="domain" description="YWFCY" evidence="8">
    <location>
        <begin position="2"/>
        <end position="147"/>
    </location>
</feature>
<dbReference type="InterPro" id="IPR027417">
    <property type="entry name" value="P-loop_NTPase"/>
</dbReference>
<evidence type="ECO:0000259" key="8">
    <source>
        <dbReference type="Pfam" id="PF14293"/>
    </source>
</evidence>
<evidence type="ECO:0000313" key="10">
    <source>
        <dbReference type="Proteomes" id="UP000323426"/>
    </source>
</evidence>
<evidence type="ECO:0000256" key="7">
    <source>
        <dbReference type="SAM" id="Phobius"/>
    </source>
</evidence>
<evidence type="ECO:0000256" key="5">
    <source>
        <dbReference type="ARBA" id="ARBA00022989"/>
    </source>
</evidence>
<keyword evidence="5 7" id="KW-1133">Transmembrane helix</keyword>